<evidence type="ECO:0000259" key="2">
    <source>
        <dbReference type="Pfam" id="PF24729"/>
    </source>
</evidence>
<feature type="domain" description="Acb2/Tad1 hairpin" evidence="2">
    <location>
        <begin position="50"/>
        <end position="105"/>
    </location>
</feature>
<organism evidence="3 4">
    <name type="scientific">Poriferisphaera corsica</name>
    <dbReference type="NCBI Taxonomy" id="2528020"/>
    <lineage>
        <taxon>Bacteria</taxon>
        <taxon>Pseudomonadati</taxon>
        <taxon>Planctomycetota</taxon>
        <taxon>Phycisphaerae</taxon>
        <taxon>Phycisphaerales</taxon>
        <taxon>Phycisphaeraceae</taxon>
        <taxon>Poriferisphaera</taxon>
    </lineage>
</organism>
<accession>A0A517YVP9</accession>
<gene>
    <name evidence="3" type="ORF">KS4_23280</name>
</gene>
<dbReference type="Pfam" id="PF24729">
    <property type="entry name" value="Acb2_Tad1_hairpin"/>
    <property type="match status" value="1"/>
</dbReference>
<reference evidence="3 4" key="1">
    <citation type="submission" date="2019-02" db="EMBL/GenBank/DDBJ databases">
        <title>Deep-cultivation of Planctomycetes and their phenomic and genomic characterization uncovers novel biology.</title>
        <authorList>
            <person name="Wiegand S."/>
            <person name="Jogler M."/>
            <person name="Boedeker C."/>
            <person name="Pinto D."/>
            <person name="Vollmers J."/>
            <person name="Rivas-Marin E."/>
            <person name="Kohn T."/>
            <person name="Peeters S.H."/>
            <person name="Heuer A."/>
            <person name="Rast P."/>
            <person name="Oberbeckmann S."/>
            <person name="Bunk B."/>
            <person name="Jeske O."/>
            <person name="Meyerdierks A."/>
            <person name="Storesund J.E."/>
            <person name="Kallscheuer N."/>
            <person name="Luecker S."/>
            <person name="Lage O.M."/>
            <person name="Pohl T."/>
            <person name="Merkel B.J."/>
            <person name="Hornburger P."/>
            <person name="Mueller R.-W."/>
            <person name="Bruemmer F."/>
            <person name="Labrenz M."/>
            <person name="Spormann A.M."/>
            <person name="Op den Camp H."/>
            <person name="Overmann J."/>
            <person name="Amann R."/>
            <person name="Jetten M.S.M."/>
            <person name="Mascher T."/>
            <person name="Medema M.H."/>
            <person name="Devos D.P."/>
            <person name="Kaster A.-K."/>
            <person name="Ovreas L."/>
            <person name="Rohde M."/>
            <person name="Galperin M.Y."/>
            <person name="Jogler C."/>
        </authorList>
    </citation>
    <scope>NUCLEOTIDE SEQUENCE [LARGE SCALE GENOMIC DNA]</scope>
    <source>
        <strain evidence="3 4">KS4</strain>
    </source>
</reference>
<evidence type="ECO:0000313" key="3">
    <source>
        <dbReference type="EMBL" id="QDU34262.1"/>
    </source>
</evidence>
<keyword evidence="4" id="KW-1185">Reference proteome</keyword>
<dbReference type="KEGG" id="pcor:KS4_23280"/>
<name>A0A517YVP9_9BACT</name>
<keyword evidence="1" id="KW-0547">Nucleotide-binding</keyword>
<dbReference type="EMBL" id="CP036425">
    <property type="protein sequence ID" value="QDU34262.1"/>
    <property type="molecule type" value="Genomic_DNA"/>
</dbReference>
<dbReference type="AlphaFoldDB" id="A0A517YVP9"/>
<dbReference type="Proteomes" id="UP000317369">
    <property type="component" value="Chromosome"/>
</dbReference>
<proteinExistence type="predicted"/>
<sequence>MYSDGSRVVRQVGERTAGGAYAKYQIVNYEVPDGATPDDKSVLAFIPFQHDVIPKVGVVGATNECLLAIVIDRLEAFQSNGFGCVENEIALNACKSALKVLEYRTELRKQRNVEGKHEK</sequence>
<evidence type="ECO:0000313" key="4">
    <source>
        <dbReference type="Proteomes" id="UP000317369"/>
    </source>
</evidence>
<evidence type="ECO:0000256" key="1">
    <source>
        <dbReference type="ARBA" id="ARBA00022741"/>
    </source>
</evidence>
<protein>
    <recommendedName>
        <fullName evidence="2">Acb2/Tad1 hairpin domain-containing protein</fullName>
    </recommendedName>
</protein>
<dbReference type="InterPro" id="IPR056098">
    <property type="entry name" value="Acb2/Tad1_hairpin"/>
</dbReference>